<dbReference type="Proteomes" id="UP000054565">
    <property type="component" value="Unassembled WGS sequence"/>
</dbReference>
<dbReference type="EMBL" id="DS028095">
    <property type="protein sequence ID" value="KMP05615.1"/>
    <property type="molecule type" value="Genomic_DNA"/>
</dbReference>
<gene>
    <name evidence="1" type="ORF">CIRG_05296</name>
</gene>
<dbReference type="AlphaFoldDB" id="A0A0J6YD53"/>
<organism evidence="1 2">
    <name type="scientific">Coccidioides immitis RMSCC 2394</name>
    <dbReference type="NCBI Taxonomy" id="404692"/>
    <lineage>
        <taxon>Eukaryota</taxon>
        <taxon>Fungi</taxon>
        <taxon>Dikarya</taxon>
        <taxon>Ascomycota</taxon>
        <taxon>Pezizomycotina</taxon>
        <taxon>Eurotiomycetes</taxon>
        <taxon>Eurotiomycetidae</taxon>
        <taxon>Onygenales</taxon>
        <taxon>Onygenaceae</taxon>
        <taxon>Coccidioides</taxon>
    </lineage>
</organism>
<evidence type="ECO:0000313" key="2">
    <source>
        <dbReference type="Proteomes" id="UP000054565"/>
    </source>
</evidence>
<reference evidence="2" key="1">
    <citation type="journal article" date="2010" name="Genome Res.">
        <title>Population genomic sequencing of Coccidioides fungi reveals recent hybridization and transposon control.</title>
        <authorList>
            <person name="Neafsey D.E."/>
            <person name="Barker B.M."/>
            <person name="Sharpton T.J."/>
            <person name="Stajich J.E."/>
            <person name="Park D.J."/>
            <person name="Whiston E."/>
            <person name="Hung C.-Y."/>
            <person name="McMahan C."/>
            <person name="White J."/>
            <person name="Sykes S."/>
            <person name="Heiman D."/>
            <person name="Young S."/>
            <person name="Zeng Q."/>
            <person name="Abouelleil A."/>
            <person name="Aftuck L."/>
            <person name="Bessette D."/>
            <person name="Brown A."/>
            <person name="FitzGerald M."/>
            <person name="Lui A."/>
            <person name="Macdonald J.P."/>
            <person name="Priest M."/>
            <person name="Orbach M.J."/>
            <person name="Galgiani J.N."/>
            <person name="Kirkland T.N."/>
            <person name="Cole G.T."/>
            <person name="Birren B.W."/>
            <person name="Henn M.R."/>
            <person name="Taylor J.W."/>
            <person name="Rounsley S.D."/>
        </authorList>
    </citation>
    <scope>NUCLEOTIDE SEQUENCE [LARGE SCALE GENOMIC DNA]</scope>
    <source>
        <strain evidence="2">RMSCC 2394</strain>
    </source>
</reference>
<accession>A0A0J6YD53</accession>
<dbReference type="STRING" id="404692.A0A0J6YD53"/>
<evidence type="ECO:0000313" key="1">
    <source>
        <dbReference type="EMBL" id="KMP05615.1"/>
    </source>
</evidence>
<name>A0A0J6YD53_COCIT</name>
<sequence>MGPTGTEGSHDPAREFCLESYFLDREVFVVPEQVLKDITKGPLRSFIMQSRDIQ</sequence>
<protein>
    <submittedName>
        <fullName evidence="1">Uncharacterized protein</fullName>
    </submittedName>
</protein>
<proteinExistence type="predicted"/>